<evidence type="ECO:0000256" key="1">
    <source>
        <dbReference type="SAM" id="Phobius"/>
    </source>
</evidence>
<feature type="domain" description="DUF6460" evidence="2">
    <location>
        <begin position="53"/>
        <end position="88"/>
    </location>
</feature>
<protein>
    <submittedName>
        <fullName evidence="3">Integrase</fullName>
    </submittedName>
</protein>
<evidence type="ECO:0000259" key="2">
    <source>
        <dbReference type="Pfam" id="PF20061"/>
    </source>
</evidence>
<evidence type="ECO:0000313" key="3">
    <source>
        <dbReference type="EMBL" id="OKL42625.1"/>
    </source>
</evidence>
<dbReference type="EMBL" id="LVVZ01000041">
    <property type="protein sequence ID" value="OKL42625.1"/>
    <property type="molecule type" value="Genomic_DNA"/>
</dbReference>
<keyword evidence="1" id="KW-1133">Transmembrane helix</keyword>
<dbReference type="STRING" id="197461.A3843_18430"/>
<accession>A0A1U7JD43</accession>
<feature type="transmembrane region" description="Helical" evidence="1">
    <location>
        <begin position="21"/>
        <end position="44"/>
    </location>
</feature>
<dbReference type="Proteomes" id="UP000185783">
    <property type="component" value="Unassembled WGS sequence"/>
</dbReference>
<evidence type="ECO:0000313" key="4">
    <source>
        <dbReference type="Proteomes" id="UP000185783"/>
    </source>
</evidence>
<dbReference type="Pfam" id="PF20061">
    <property type="entry name" value="DUF6460"/>
    <property type="match status" value="1"/>
</dbReference>
<comment type="caution">
    <text evidence="3">The sequence shown here is derived from an EMBL/GenBank/DDBJ whole genome shotgun (WGS) entry which is preliminary data.</text>
</comment>
<feature type="transmembrane region" description="Helical" evidence="1">
    <location>
        <begin position="64"/>
        <end position="85"/>
    </location>
</feature>
<name>A0A1U7JD43_9HYPH</name>
<gene>
    <name evidence="3" type="ORF">A3843_18430</name>
</gene>
<keyword evidence="4" id="KW-1185">Reference proteome</keyword>
<sequence length="92" mass="10167">MQGDRLTRFLGGSPGRVALRLVFLSLVVGVILSALDIYPLDLLYGLQDFVERLWNMGFDVIEQIGSYFLIGAAVVVPVWLISRLLQSGRGQS</sequence>
<reference evidence="3 4" key="1">
    <citation type="submission" date="2016-03" db="EMBL/GenBank/DDBJ databases">
        <title>Genome sequence of Nesiotobacter sp. nov., a moderately halophilic alphaproteobacterium isolated from the Yellow Sea, China.</title>
        <authorList>
            <person name="Zhang G."/>
            <person name="Zhang R."/>
        </authorList>
    </citation>
    <scope>NUCLEOTIDE SEQUENCE [LARGE SCALE GENOMIC DNA]</scope>
    <source>
        <strain evidence="3 4">WB1-6</strain>
    </source>
</reference>
<organism evidence="3 4">
    <name type="scientific">Pseudovibrio exalbescens</name>
    <dbReference type="NCBI Taxonomy" id="197461"/>
    <lineage>
        <taxon>Bacteria</taxon>
        <taxon>Pseudomonadati</taxon>
        <taxon>Pseudomonadota</taxon>
        <taxon>Alphaproteobacteria</taxon>
        <taxon>Hyphomicrobiales</taxon>
        <taxon>Stappiaceae</taxon>
        <taxon>Pseudovibrio</taxon>
    </lineage>
</organism>
<keyword evidence="1" id="KW-0812">Transmembrane</keyword>
<dbReference type="RefSeq" id="WP_028482662.1">
    <property type="nucleotide sequence ID" value="NZ_LVVZ01000041.1"/>
</dbReference>
<proteinExistence type="predicted"/>
<dbReference type="AlphaFoldDB" id="A0A1U7JD43"/>
<keyword evidence="1" id="KW-0472">Membrane</keyword>
<dbReference type="InterPro" id="IPR045594">
    <property type="entry name" value="DUF6460"/>
</dbReference>